<gene>
    <name evidence="11" type="ORF">BAE44_0021754</name>
</gene>
<feature type="region of interest" description="Disordered" evidence="9">
    <location>
        <begin position="1"/>
        <end position="37"/>
    </location>
</feature>
<dbReference type="Pfam" id="PF08534">
    <property type="entry name" value="Redoxin"/>
    <property type="match status" value="1"/>
</dbReference>
<dbReference type="FunFam" id="3.40.30.10:FF:000553">
    <property type="entry name" value="Peroxiredoxin-2C"/>
    <property type="match status" value="1"/>
</dbReference>
<keyword evidence="4" id="KW-0575">Peroxidase</keyword>
<feature type="region of interest" description="Disordered" evidence="9">
    <location>
        <begin position="424"/>
        <end position="475"/>
    </location>
</feature>
<feature type="region of interest" description="Disordered" evidence="9">
    <location>
        <begin position="326"/>
        <end position="364"/>
    </location>
</feature>
<dbReference type="AlphaFoldDB" id="A0A1E5UWH1"/>
<protein>
    <recommendedName>
        <fullName evidence="3">glutaredoxin-dependent peroxiredoxin</fullName>
        <ecNumber evidence="3">1.11.1.25</ecNumber>
    </recommendedName>
    <alternativeName>
        <fullName evidence="7">Glutaredoxin-dependent peroxiredoxin</fullName>
    </alternativeName>
</protein>
<feature type="compositionally biased region" description="Basic and acidic residues" evidence="9">
    <location>
        <begin position="344"/>
        <end position="354"/>
    </location>
</feature>
<dbReference type="EC" id="1.11.1.25" evidence="3"/>
<evidence type="ECO:0000256" key="6">
    <source>
        <dbReference type="ARBA" id="ARBA00023002"/>
    </source>
</evidence>
<dbReference type="Proteomes" id="UP000095767">
    <property type="component" value="Unassembled WGS sequence"/>
</dbReference>
<dbReference type="GO" id="GO:0034599">
    <property type="term" value="P:cellular response to oxidative stress"/>
    <property type="evidence" value="ECO:0007669"/>
    <property type="project" value="InterPro"/>
</dbReference>
<keyword evidence="6" id="KW-0560">Oxidoreductase</keyword>
<organism evidence="11 12">
    <name type="scientific">Dichanthelium oligosanthes</name>
    <dbReference type="NCBI Taxonomy" id="888268"/>
    <lineage>
        <taxon>Eukaryota</taxon>
        <taxon>Viridiplantae</taxon>
        <taxon>Streptophyta</taxon>
        <taxon>Embryophyta</taxon>
        <taxon>Tracheophyta</taxon>
        <taxon>Spermatophyta</taxon>
        <taxon>Magnoliopsida</taxon>
        <taxon>Liliopsida</taxon>
        <taxon>Poales</taxon>
        <taxon>Poaceae</taxon>
        <taxon>PACMAD clade</taxon>
        <taxon>Panicoideae</taxon>
        <taxon>Panicodae</taxon>
        <taxon>Paniceae</taxon>
        <taxon>Dichantheliinae</taxon>
        <taxon>Dichanthelium</taxon>
    </lineage>
</organism>
<evidence type="ECO:0000313" key="11">
    <source>
        <dbReference type="EMBL" id="OEL17229.1"/>
    </source>
</evidence>
<evidence type="ECO:0000256" key="8">
    <source>
        <dbReference type="PIRSR" id="PIRSR637944-1"/>
    </source>
</evidence>
<dbReference type="PANTHER" id="PTHR34397">
    <property type="entry name" value="OS05G0237600 PROTEIN"/>
    <property type="match status" value="1"/>
</dbReference>
<comment type="similarity">
    <text evidence="2">Belongs to the peroxiredoxin family. Prx5 subfamily.</text>
</comment>
<evidence type="ECO:0000256" key="9">
    <source>
        <dbReference type="SAM" id="MobiDB-lite"/>
    </source>
</evidence>
<feature type="active site" description="Cysteine sulfenic acid (-SOH) intermediate" evidence="8">
    <location>
        <position position="857"/>
    </location>
</feature>
<dbReference type="SUPFAM" id="SSF52833">
    <property type="entry name" value="Thioredoxin-like"/>
    <property type="match status" value="1"/>
</dbReference>
<dbReference type="GO" id="GO:0008379">
    <property type="term" value="F:thioredoxin peroxidase activity"/>
    <property type="evidence" value="ECO:0007669"/>
    <property type="project" value="InterPro"/>
</dbReference>
<dbReference type="STRING" id="888268.A0A1E5UWH1"/>
<feature type="compositionally biased region" description="Low complexity" evidence="9">
    <location>
        <begin position="26"/>
        <end position="37"/>
    </location>
</feature>
<evidence type="ECO:0000256" key="1">
    <source>
        <dbReference type="ARBA" id="ARBA00001711"/>
    </source>
</evidence>
<reference evidence="11 12" key="1">
    <citation type="submission" date="2016-09" db="EMBL/GenBank/DDBJ databases">
        <title>The draft genome of Dichanthelium oligosanthes: A C3 panicoid grass species.</title>
        <authorList>
            <person name="Studer A.J."/>
            <person name="Schnable J.C."/>
            <person name="Brutnell T.P."/>
        </authorList>
    </citation>
    <scope>NUCLEOTIDE SEQUENCE [LARGE SCALE GENOMIC DNA]</scope>
    <source>
        <strain evidence="12">cv. Kellogg 1175</strain>
        <tissue evidence="11">Leaf</tissue>
    </source>
</reference>
<keyword evidence="5" id="KW-0049">Antioxidant</keyword>
<dbReference type="InterPro" id="IPR036249">
    <property type="entry name" value="Thioredoxin-like_sf"/>
</dbReference>
<evidence type="ECO:0000256" key="5">
    <source>
        <dbReference type="ARBA" id="ARBA00022862"/>
    </source>
</evidence>
<keyword evidence="12" id="KW-1185">Reference proteome</keyword>
<feature type="compositionally biased region" description="Basic residues" evidence="9">
    <location>
        <begin position="465"/>
        <end position="475"/>
    </location>
</feature>
<evidence type="ECO:0000313" key="12">
    <source>
        <dbReference type="Proteomes" id="UP000095767"/>
    </source>
</evidence>
<accession>A0A1E5UWH1</accession>
<dbReference type="OrthoDB" id="195498at2759"/>
<dbReference type="EMBL" id="LWDX02060551">
    <property type="protein sequence ID" value="OEL17229.1"/>
    <property type="molecule type" value="Genomic_DNA"/>
</dbReference>
<feature type="compositionally biased region" description="Low complexity" evidence="9">
    <location>
        <begin position="1"/>
        <end position="15"/>
    </location>
</feature>
<proteinExistence type="inferred from homology"/>
<feature type="region of interest" description="Disordered" evidence="9">
    <location>
        <begin position="727"/>
        <end position="776"/>
    </location>
</feature>
<dbReference type="InterPro" id="IPR013740">
    <property type="entry name" value="Redoxin"/>
</dbReference>
<evidence type="ECO:0000259" key="10">
    <source>
        <dbReference type="Pfam" id="PF08534"/>
    </source>
</evidence>
<dbReference type="InterPro" id="IPR037944">
    <property type="entry name" value="PRX5-like"/>
</dbReference>
<comment type="caution">
    <text evidence="11">The sequence shown here is derived from an EMBL/GenBank/DDBJ whole genome shotgun (WGS) entry which is preliminary data.</text>
</comment>
<dbReference type="CDD" id="cd03013">
    <property type="entry name" value="PRX5_like"/>
    <property type="match status" value="1"/>
</dbReference>
<sequence>MAVYDPAADAAVAQQRADKRAPQEEATTSSSSADAAMVVPHAAAEPLTVLDVEPINAVQPRLPPAPPPLPPDGREEPPCLRKHFLRALGLRADLPVHFIDDKYVTPTDVDPRQTRFRIPCDGVRCRLRAILTPRELYDANLLHDPLPMARKRPRQEQQPEPQNGSADAEGEQPPGKKIKKQGKVHGGLRVKLVDLAAGAKELLMSRWDSNLCTIVKGGGFTDFIRRCSFGEGDAVEIWAFGQRRFQLFGSVVCDDSLLHLLVVERDRQQPPWCRSCTHDLPLAAAVNPSTELVMARLPSPHSMTIDSVAMTANSPERSAEIKMTLCSSSGSSKRKRPVAAAKPRAGERRRRQEDPTMASSADQAGAMVPYVLDVEPINAIPLQLPPPPAAREEPPCLRKHFLRALGLRIDLPVHFVDEKRVTSTDLQANENRSRTKKKSPKRQQPEEPQWEPQNDDAEGEQPPGKKVKQPRKKGKVHGGLSVKLVDLAAGAKELLMSTWTSSRCTIVKGSGYQDFIKQCSLNVNDVVEVWAFVERRFRLFGVDVGDDGPLHVLIVKKHQQQPWCRYCPHPVVSTNSPCFAGSKCPLEMVVYDPAAAAKPAREAAETSTASPSSSSTNAAALALHAASASPPFGDYEPINAIPISAAPPRLPPLPRMKPSPLVADREEPPCLRKHFLKALGLRDDLIVHFIDEKYVTETDMDPHQNRFRIPSDGIQRRLRAVLTQRELDDANLLHDPPPNTRKRPRHEPITGLSSEPQNVAAEGEQPPGKKMKIPKKKGKVHGGLRMKLVDLNAGAKELLMSRWESSRGTIVKGEGYLDFIRRCSFGEGDAVEIWAFVQRRFQLFGSVAVLFCVFLLCSMQHVPGFITQAEQLKAKGVDEILLISGRLLGYLCFYLVYPKAVIFHKRKSIVNDPFVMKAWAKTYPENKHVKFLADGSGSYTKALGLELDLTEKGLGIRSRRFALLADNLKVTVANIEEGGQFTISGAEEILKAL</sequence>
<feature type="compositionally biased region" description="Pro residues" evidence="9">
    <location>
        <begin position="61"/>
        <end position="71"/>
    </location>
</feature>
<evidence type="ECO:0000256" key="7">
    <source>
        <dbReference type="ARBA" id="ARBA00031688"/>
    </source>
</evidence>
<feature type="region of interest" description="Disordered" evidence="9">
    <location>
        <begin position="58"/>
        <end position="77"/>
    </location>
</feature>
<name>A0A1E5UWH1_9POAL</name>
<dbReference type="PANTHER" id="PTHR34397:SF17">
    <property type="entry name" value="OS08G0290200 PROTEIN"/>
    <property type="match status" value="1"/>
</dbReference>
<comment type="catalytic activity">
    <reaction evidence="1">
        <text>[glutaredoxin]-dithiol + a hydroperoxide = [glutaredoxin]-disulfide + an alcohol + H2O</text>
        <dbReference type="Rhea" id="RHEA:62624"/>
        <dbReference type="Rhea" id="RHEA-COMP:10729"/>
        <dbReference type="Rhea" id="RHEA-COMP:10730"/>
        <dbReference type="ChEBI" id="CHEBI:15377"/>
        <dbReference type="ChEBI" id="CHEBI:29950"/>
        <dbReference type="ChEBI" id="CHEBI:30879"/>
        <dbReference type="ChEBI" id="CHEBI:35924"/>
        <dbReference type="ChEBI" id="CHEBI:50058"/>
        <dbReference type="EC" id="1.11.1.25"/>
    </reaction>
</comment>
<evidence type="ECO:0000256" key="3">
    <source>
        <dbReference type="ARBA" id="ARBA00013016"/>
    </source>
</evidence>
<evidence type="ECO:0000256" key="4">
    <source>
        <dbReference type="ARBA" id="ARBA00022559"/>
    </source>
</evidence>
<dbReference type="Gene3D" id="3.40.30.10">
    <property type="entry name" value="Glutaredoxin"/>
    <property type="match status" value="1"/>
</dbReference>
<feature type="region of interest" description="Disordered" evidence="9">
    <location>
        <begin position="151"/>
        <end position="183"/>
    </location>
</feature>
<evidence type="ECO:0000256" key="2">
    <source>
        <dbReference type="ARBA" id="ARBA00010505"/>
    </source>
</evidence>
<feature type="domain" description="Redoxin" evidence="10">
    <location>
        <begin position="856"/>
        <end position="990"/>
    </location>
</feature>